<keyword evidence="7 12" id="KW-0132">Cell division</keyword>
<dbReference type="GO" id="GO:0051301">
    <property type="term" value="P:cell division"/>
    <property type="evidence" value="ECO:0007669"/>
    <property type="project" value="UniProtKB-KW"/>
</dbReference>
<gene>
    <name evidence="16" type="primary">ftsX</name>
    <name evidence="16" type="ordered locus">HRM2_11470</name>
</gene>
<dbReference type="GO" id="GO:0032153">
    <property type="term" value="C:cell division site"/>
    <property type="evidence" value="ECO:0007669"/>
    <property type="project" value="TreeGrafter"/>
</dbReference>
<dbReference type="KEGG" id="dat:HRM2_11470"/>
<dbReference type="InterPro" id="IPR047590">
    <property type="entry name" value="FtsX_proteobact-type"/>
</dbReference>
<evidence type="ECO:0000259" key="15">
    <source>
        <dbReference type="Pfam" id="PF18075"/>
    </source>
</evidence>
<keyword evidence="11 12" id="KW-0131">Cell cycle</keyword>
<dbReference type="HOGENOM" id="CLU_073546_2_1_7"/>
<reference evidence="16 17" key="1">
    <citation type="journal article" date="2009" name="Environ. Microbiol.">
        <title>Genome sequence of Desulfobacterium autotrophicum HRM2, a marine sulfate reducer oxidizing organic carbon completely to carbon dioxide.</title>
        <authorList>
            <person name="Strittmatter A.W."/>
            <person name="Liesegang H."/>
            <person name="Rabus R."/>
            <person name="Decker I."/>
            <person name="Amann J."/>
            <person name="Andres S."/>
            <person name="Henne A."/>
            <person name="Fricke W.F."/>
            <person name="Martinez-Arias R."/>
            <person name="Bartels D."/>
            <person name="Goesmann A."/>
            <person name="Krause L."/>
            <person name="Puehler A."/>
            <person name="Klenk H.P."/>
            <person name="Richter M."/>
            <person name="Schuler M."/>
            <person name="Gloeckner F.O."/>
            <person name="Meyerdierks A."/>
            <person name="Gottschalk G."/>
            <person name="Amann R."/>
        </authorList>
    </citation>
    <scope>NUCLEOTIDE SEQUENCE [LARGE SCALE GENOMIC DNA]</scope>
    <source>
        <strain evidence="17">ATCC 43914 / DSM 3382 / HRM2</strain>
    </source>
</reference>
<protein>
    <recommendedName>
        <fullName evidence="4 12">Cell division protein FtsX</fullName>
    </recommendedName>
</protein>
<dbReference type="InterPro" id="IPR004513">
    <property type="entry name" value="FtsX"/>
</dbReference>
<comment type="subcellular location">
    <subcellularLocation>
        <location evidence="1">Cell inner membrane</location>
        <topology evidence="1">Multi-pass membrane protein</topology>
    </subcellularLocation>
</comment>
<dbReference type="AlphaFoldDB" id="C0QLV3"/>
<feature type="transmembrane region" description="Helical" evidence="13">
    <location>
        <begin position="265"/>
        <end position="287"/>
    </location>
</feature>
<dbReference type="RefSeq" id="WP_015903048.1">
    <property type="nucleotide sequence ID" value="NC_012108.1"/>
</dbReference>
<evidence type="ECO:0000256" key="6">
    <source>
        <dbReference type="ARBA" id="ARBA00022519"/>
    </source>
</evidence>
<evidence type="ECO:0000256" key="2">
    <source>
        <dbReference type="ARBA" id="ARBA00007379"/>
    </source>
</evidence>
<keyword evidence="9 13" id="KW-1133">Transmembrane helix</keyword>
<evidence type="ECO:0000256" key="3">
    <source>
        <dbReference type="ARBA" id="ARBA00011160"/>
    </source>
</evidence>
<evidence type="ECO:0000256" key="9">
    <source>
        <dbReference type="ARBA" id="ARBA00022989"/>
    </source>
</evidence>
<evidence type="ECO:0000259" key="14">
    <source>
        <dbReference type="Pfam" id="PF02687"/>
    </source>
</evidence>
<dbReference type="Pfam" id="PF18075">
    <property type="entry name" value="FtsX_ECD"/>
    <property type="match status" value="1"/>
</dbReference>
<evidence type="ECO:0000256" key="4">
    <source>
        <dbReference type="ARBA" id="ARBA00021907"/>
    </source>
</evidence>
<keyword evidence="17" id="KW-1185">Reference proteome</keyword>
<evidence type="ECO:0000313" key="16">
    <source>
        <dbReference type="EMBL" id="ACN14259.1"/>
    </source>
</evidence>
<dbReference type="PANTHER" id="PTHR47755">
    <property type="entry name" value="CELL DIVISION PROTEIN FTSX"/>
    <property type="match status" value="1"/>
</dbReference>
<comment type="subunit">
    <text evidence="3">Forms a membrane-associated complex with FtsE.</text>
</comment>
<keyword evidence="5 12" id="KW-1003">Cell membrane</keyword>
<dbReference type="PIRSF" id="PIRSF003097">
    <property type="entry name" value="FtsX"/>
    <property type="match status" value="1"/>
</dbReference>
<proteinExistence type="inferred from homology"/>
<evidence type="ECO:0000256" key="12">
    <source>
        <dbReference type="PIRNR" id="PIRNR003097"/>
    </source>
</evidence>
<evidence type="ECO:0000256" key="5">
    <source>
        <dbReference type="ARBA" id="ARBA00022475"/>
    </source>
</evidence>
<evidence type="ECO:0000256" key="11">
    <source>
        <dbReference type="ARBA" id="ARBA00023306"/>
    </source>
</evidence>
<accession>C0QLV3</accession>
<evidence type="ECO:0000256" key="10">
    <source>
        <dbReference type="ARBA" id="ARBA00023136"/>
    </source>
</evidence>
<keyword evidence="10 12" id="KW-0472">Membrane</keyword>
<comment type="similarity">
    <text evidence="2 12">Belongs to the ABC-4 integral membrane protein family. FtsX subfamily.</text>
</comment>
<evidence type="ECO:0000256" key="7">
    <source>
        <dbReference type="ARBA" id="ARBA00022618"/>
    </source>
</evidence>
<evidence type="ECO:0000313" key="17">
    <source>
        <dbReference type="Proteomes" id="UP000000442"/>
    </source>
</evidence>
<name>C0QLV3_DESAH</name>
<dbReference type="Pfam" id="PF02687">
    <property type="entry name" value="FtsX"/>
    <property type="match status" value="1"/>
</dbReference>
<dbReference type="eggNOG" id="COG2177">
    <property type="taxonomic scope" value="Bacteria"/>
</dbReference>
<feature type="domain" description="FtsX extracellular" evidence="15">
    <location>
        <begin position="55"/>
        <end position="150"/>
    </location>
</feature>
<sequence length="293" mass="33443">MNYFFRRAVSDILSNRFLNLITIVTIALSILVVSTFALFFENVNRVINSWNRGLKVVAYLDDDFVPSMVPELTARVKAMDDTREVRFISREEALVSLKTEMGTESAFLETLEKNPLPHALEIRINGDALEWDGITGFAGAVEKLPHVESVEYGQRWLGRFLVFFNLFRITGYAMSSLFFMIALFITANTVRLALYSRREEVEIMRLVGATDRFIVTPFYIEGLIQGTLGGIAGLLILWVTFFAISSNLGNDVASKMMFEVHFLSFKYWVLIIFGSAFLGWLGCYFSLKQFLKY</sequence>
<feature type="transmembrane region" description="Helical" evidence="13">
    <location>
        <begin position="169"/>
        <end position="194"/>
    </location>
</feature>
<dbReference type="NCBIfam" id="TIGR00439">
    <property type="entry name" value="FtsX_Gneg"/>
    <property type="match status" value="1"/>
</dbReference>
<dbReference type="GO" id="GO:0005886">
    <property type="term" value="C:plasma membrane"/>
    <property type="evidence" value="ECO:0007669"/>
    <property type="project" value="UniProtKB-SubCell"/>
</dbReference>
<evidence type="ECO:0000256" key="1">
    <source>
        <dbReference type="ARBA" id="ARBA00004429"/>
    </source>
</evidence>
<dbReference type="InterPro" id="IPR040690">
    <property type="entry name" value="FtsX_ECD"/>
</dbReference>
<organism evidence="16 17">
    <name type="scientific">Desulforapulum autotrophicum (strain ATCC 43914 / DSM 3382 / VKM B-1955 / HRM2)</name>
    <name type="common">Desulfobacterium autotrophicum</name>
    <dbReference type="NCBI Taxonomy" id="177437"/>
    <lineage>
        <taxon>Bacteria</taxon>
        <taxon>Pseudomonadati</taxon>
        <taxon>Thermodesulfobacteriota</taxon>
        <taxon>Desulfobacteria</taxon>
        <taxon>Desulfobacterales</taxon>
        <taxon>Desulfobacteraceae</taxon>
        <taxon>Desulforapulum</taxon>
    </lineage>
</organism>
<dbReference type="Gene3D" id="3.30.70.3040">
    <property type="match status" value="1"/>
</dbReference>
<evidence type="ECO:0000256" key="13">
    <source>
        <dbReference type="SAM" id="Phobius"/>
    </source>
</evidence>
<dbReference type="PANTHER" id="PTHR47755:SF1">
    <property type="entry name" value="CELL DIVISION PROTEIN FTSX"/>
    <property type="match status" value="1"/>
</dbReference>
<evidence type="ECO:0000256" key="8">
    <source>
        <dbReference type="ARBA" id="ARBA00022692"/>
    </source>
</evidence>
<dbReference type="Proteomes" id="UP000000442">
    <property type="component" value="Chromosome"/>
</dbReference>
<feature type="transmembrane region" description="Helical" evidence="13">
    <location>
        <begin position="222"/>
        <end position="245"/>
    </location>
</feature>
<dbReference type="InterPro" id="IPR003838">
    <property type="entry name" value="ABC3_permease_C"/>
</dbReference>
<feature type="domain" description="ABC3 transporter permease C-terminal" evidence="14">
    <location>
        <begin position="173"/>
        <end position="292"/>
    </location>
</feature>
<keyword evidence="8 13" id="KW-0812">Transmembrane</keyword>
<keyword evidence="6" id="KW-0997">Cell inner membrane</keyword>
<dbReference type="EMBL" id="CP001087">
    <property type="protein sequence ID" value="ACN14259.1"/>
    <property type="molecule type" value="Genomic_DNA"/>
</dbReference>
<feature type="transmembrane region" description="Helical" evidence="13">
    <location>
        <begin position="20"/>
        <end position="40"/>
    </location>
</feature>
<dbReference type="STRING" id="177437.HRM2_11470"/>
<dbReference type="OrthoDB" id="9813411at2"/>